<reference evidence="2" key="1">
    <citation type="submission" date="2020-04" db="EMBL/GenBank/DDBJ databases">
        <authorList>
            <person name="Alioto T."/>
            <person name="Alioto T."/>
            <person name="Gomez Garrido J."/>
        </authorList>
    </citation>
    <scope>NUCLEOTIDE SEQUENCE</scope>
    <source>
        <strain evidence="2">A484AB</strain>
    </source>
</reference>
<dbReference type="EMBL" id="CACRXK020005207">
    <property type="protein sequence ID" value="CAB4005444.1"/>
    <property type="molecule type" value="Genomic_DNA"/>
</dbReference>
<accession>A0A6S7HJQ7</accession>
<feature type="region of interest" description="Disordered" evidence="1">
    <location>
        <begin position="114"/>
        <end position="142"/>
    </location>
</feature>
<sequence>QADAGQPDLNITLSSGPVAYIGDVLKITCIADKPRYHFPNIQPMPPARVKVFFDGNDLKTCLETGGRVVCVHTFTLTKAANDVSVLCFARNSGPGCRTKTLLLTILERTIQKSNSTNSSKMSTPADQLMPSASLTMNSNESL</sequence>
<evidence type="ECO:0000313" key="2">
    <source>
        <dbReference type="EMBL" id="CAB4005444.1"/>
    </source>
</evidence>
<comment type="caution">
    <text evidence="2">The sequence shown here is derived from an EMBL/GenBank/DDBJ whole genome shotgun (WGS) entry which is preliminary data.</text>
</comment>
<feature type="compositionally biased region" description="Polar residues" evidence="1">
    <location>
        <begin position="130"/>
        <end position="142"/>
    </location>
</feature>
<feature type="compositionally biased region" description="Low complexity" evidence="1">
    <location>
        <begin position="114"/>
        <end position="123"/>
    </location>
</feature>
<dbReference type="Proteomes" id="UP001152795">
    <property type="component" value="Unassembled WGS sequence"/>
</dbReference>
<keyword evidence="3" id="KW-1185">Reference proteome</keyword>
<protein>
    <submittedName>
        <fullName evidence="2">Uncharacterized protein</fullName>
    </submittedName>
</protein>
<proteinExistence type="predicted"/>
<evidence type="ECO:0000256" key="1">
    <source>
        <dbReference type="SAM" id="MobiDB-lite"/>
    </source>
</evidence>
<feature type="non-terminal residue" evidence="2">
    <location>
        <position position="142"/>
    </location>
</feature>
<dbReference type="AlphaFoldDB" id="A0A6S7HJQ7"/>
<evidence type="ECO:0000313" key="3">
    <source>
        <dbReference type="Proteomes" id="UP001152795"/>
    </source>
</evidence>
<gene>
    <name evidence="2" type="ORF">PACLA_8A067285</name>
</gene>
<organism evidence="2 3">
    <name type="scientific">Paramuricea clavata</name>
    <name type="common">Red gorgonian</name>
    <name type="synonym">Violescent sea-whip</name>
    <dbReference type="NCBI Taxonomy" id="317549"/>
    <lineage>
        <taxon>Eukaryota</taxon>
        <taxon>Metazoa</taxon>
        <taxon>Cnidaria</taxon>
        <taxon>Anthozoa</taxon>
        <taxon>Octocorallia</taxon>
        <taxon>Malacalcyonacea</taxon>
        <taxon>Plexauridae</taxon>
        <taxon>Paramuricea</taxon>
    </lineage>
</organism>
<dbReference type="OrthoDB" id="10667935at2759"/>
<feature type="non-terminal residue" evidence="2">
    <location>
        <position position="1"/>
    </location>
</feature>
<name>A0A6S7HJQ7_PARCT</name>